<name>A0A6J4QAL6_9ACTN</name>
<evidence type="ECO:0000256" key="1">
    <source>
        <dbReference type="SAM" id="MobiDB-lite"/>
    </source>
</evidence>
<evidence type="ECO:0000313" key="2">
    <source>
        <dbReference type="EMBL" id="CAA9439188.1"/>
    </source>
</evidence>
<protein>
    <submittedName>
        <fullName evidence="2">Uncharacterized protein</fullName>
    </submittedName>
</protein>
<sequence length="118" mass="12618">MRGLVTKLVIPLALVGLFSYLVLPGLVEDQMKLQGVALHDARADLRDVSVAIPSLLEGSPGLETRSCSLASTTPALRIDQNQACSATWVLPDPRARIHPGGWKGIPPAGRDARRLTQS</sequence>
<reference evidence="2" key="1">
    <citation type="submission" date="2020-02" db="EMBL/GenBank/DDBJ databases">
        <authorList>
            <person name="Meier V. D."/>
        </authorList>
    </citation>
    <scope>NUCLEOTIDE SEQUENCE</scope>
    <source>
        <strain evidence="2">AVDCRST_MAG03</strain>
    </source>
</reference>
<dbReference type="EMBL" id="CADCUT010000225">
    <property type="protein sequence ID" value="CAA9439188.1"/>
    <property type="molecule type" value="Genomic_DNA"/>
</dbReference>
<organism evidence="2">
    <name type="scientific">uncultured Rubrobacteraceae bacterium</name>
    <dbReference type="NCBI Taxonomy" id="349277"/>
    <lineage>
        <taxon>Bacteria</taxon>
        <taxon>Bacillati</taxon>
        <taxon>Actinomycetota</taxon>
        <taxon>Rubrobacteria</taxon>
        <taxon>Rubrobacterales</taxon>
        <taxon>Rubrobacteraceae</taxon>
        <taxon>environmental samples</taxon>
    </lineage>
</organism>
<accession>A0A6J4QAL6</accession>
<gene>
    <name evidence="2" type="ORF">AVDCRST_MAG03-3846</name>
</gene>
<feature type="region of interest" description="Disordered" evidence="1">
    <location>
        <begin position="99"/>
        <end position="118"/>
    </location>
</feature>
<dbReference type="AlphaFoldDB" id="A0A6J4QAL6"/>
<proteinExistence type="predicted"/>